<feature type="active site" evidence="3">
    <location>
        <position position="239"/>
    </location>
</feature>
<organism evidence="7 8">
    <name type="scientific">Mycolicibacterium hassiacum (strain DSM 44199 / CIP 105218 / JCM 12690 / 3849)</name>
    <name type="common">Mycobacterium hassiacum</name>
    <dbReference type="NCBI Taxonomy" id="1122247"/>
    <lineage>
        <taxon>Bacteria</taxon>
        <taxon>Bacillati</taxon>
        <taxon>Actinomycetota</taxon>
        <taxon>Actinomycetes</taxon>
        <taxon>Mycobacteriales</taxon>
        <taxon>Mycobacteriaceae</taxon>
        <taxon>Mycolicibacterium</taxon>
    </lineage>
</organism>
<dbReference type="InterPro" id="IPR016162">
    <property type="entry name" value="Ald_DH_N"/>
</dbReference>
<dbReference type="Pfam" id="PF00171">
    <property type="entry name" value="Aldedh"/>
    <property type="match status" value="1"/>
</dbReference>
<dbReference type="CDD" id="cd07099">
    <property type="entry name" value="ALDH_DDALDH"/>
    <property type="match status" value="1"/>
</dbReference>
<evidence type="ECO:0000256" key="2">
    <source>
        <dbReference type="ARBA" id="ARBA00023002"/>
    </source>
</evidence>
<reference evidence="7 8" key="1">
    <citation type="journal article" date="2012" name="J. Bacteriol.">
        <title>Genome sequence of Mycobacterium hassiacum DSM 44199, a rare source of heat-stable mycobacterial proteins.</title>
        <authorList>
            <person name="Tiago I."/>
            <person name="Maranha A."/>
            <person name="Mendes V."/>
            <person name="Alarico S."/>
            <person name="Moynihan P.J."/>
            <person name="Clarke A.J."/>
            <person name="Macedo-Ribeiro S."/>
            <person name="Pereira P.J."/>
            <person name="Empadinhas N."/>
        </authorList>
    </citation>
    <scope>NUCLEOTIDE SEQUENCE [LARGE SCALE GENOMIC DNA]</scope>
    <source>
        <strain evidence="8">DSM 44199 / CIP 105218 / JCM 12690 / 3849</strain>
    </source>
</reference>
<dbReference type="SUPFAM" id="SSF53720">
    <property type="entry name" value="ALDH-like"/>
    <property type="match status" value="1"/>
</dbReference>
<dbReference type="FunFam" id="3.40.309.10:FF:000009">
    <property type="entry name" value="Aldehyde dehydrogenase A"/>
    <property type="match status" value="1"/>
</dbReference>
<comment type="similarity">
    <text evidence="1 4">Belongs to the aldehyde dehydrogenase family.</text>
</comment>
<keyword evidence="2 4" id="KW-0560">Oxidoreductase</keyword>
<dbReference type="InterPro" id="IPR015590">
    <property type="entry name" value="Aldehyde_DH_dom"/>
</dbReference>
<evidence type="ECO:0000256" key="3">
    <source>
        <dbReference type="PROSITE-ProRule" id="PRU10007"/>
    </source>
</evidence>
<feature type="region of interest" description="Disordered" evidence="5">
    <location>
        <begin position="506"/>
        <end position="527"/>
    </location>
</feature>
<evidence type="ECO:0000313" key="8">
    <source>
        <dbReference type="Proteomes" id="UP000006265"/>
    </source>
</evidence>
<dbReference type="OrthoDB" id="6882680at2"/>
<dbReference type="eggNOG" id="COG1012">
    <property type="taxonomic scope" value="Bacteria"/>
</dbReference>
<protein>
    <submittedName>
        <fullName evidence="7">Aldehyde dehydrogenase family protein</fullName>
    </submittedName>
</protein>
<comment type="caution">
    <text evidence="7">The sequence shown here is derived from an EMBL/GenBank/DDBJ whole genome shotgun (WGS) entry which is preliminary data.</text>
</comment>
<dbReference type="PANTHER" id="PTHR43353:SF6">
    <property type="entry name" value="CYTOPLASMIC ALDEHYDE DEHYDROGENASE (EUROFUNG)"/>
    <property type="match status" value="1"/>
</dbReference>
<dbReference type="InterPro" id="IPR016161">
    <property type="entry name" value="Ald_DH/histidinol_DH"/>
</dbReference>
<proteinExistence type="inferred from homology"/>
<evidence type="ECO:0000313" key="7">
    <source>
        <dbReference type="EMBL" id="EKF24539.1"/>
    </source>
</evidence>
<dbReference type="Gene3D" id="3.40.605.10">
    <property type="entry name" value="Aldehyde Dehydrogenase, Chain A, domain 1"/>
    <property type="match status" value="1"/>
</dbReference>
<dbReference type="PROSITE" id="PS00687">
    <property type="entry name" value="ALDEHYDE_DEHYDR_GLU"/>
    <property type="match status" value="1"/>
</dbReference>
<evidence type="ECO:0000256" key="5">
    <source>
        <dbReference type="SAM" id="MobiDB-lite"/>
    </source>
</evidence>
<name>K5BKA8_MYCHD</name>
<keyword evidence="8" id="KW-1185">Reference proteome</keyword>
<dbReference type="GO" id="GO:0004777">
    <property type="term" value="F:succinate-semialdehyde dehydrogenase (NAD+) activity"/>
    <property type="evidence" value="ECO:0007669"/>
    <property type="project" value="TreeGrafter"/>
</dbReference>
<dbReference type="GO" id="GO:0009450">
    <property type="term" value="P:gamma-aminobutyric acid catabolic process"/>
    <property type="evidence" value="ECO:0007669"/>
    <property type="project" value="TreeGrafter"/>
</dbReference>
<accession>K5BKA8</accession>
<dbReference type="InterPro" id="IPR029510">
    <property type="entry name" value="Ald_DH_CS_GLU"/>
</dbReference>
<evidence type="ECO:0000259" key="6">
    <source>
        <dbReference type="Pfam" id="PF00171"/>
    </source>
</evidence>
<gene>
    <name evidence="7" type="ORF">C731_1474</name>
</gene>
<dbReference type="STRING" id="1122247.GCA_000379865_04396"/>
<dbReference type="Proteomes" id="UP000006265">
    <property type="component" value="Unassembled WGS sequence"/>
</dbReference>
<dbReference type="InterPro" id="IPR016163">
    <property type="entry name" value="Ald_DH_C"/>
</dbReference>
<dbReference type="PATRIC" id="fig|1122247.3.peg.1416"/>
<dbReference type="EMBL" id="AMRA01000038">
    <property type="protein sequence ID" value="EKF24539.1"/>
    <property type="molecule type" value="Genomic_DNA"/>
</dbReference>
<dbReference type="InterPro" id="IPR050740">
    <property type="entry name" value="Aldehyde_DH_Superfamily"/>
</dbReference>
<dbReference type="Gene3D" id="3.40.309.10">
    <property type="entry name" value="Aldehyde Dehydrogenase, Chain A, domain 2"/>
    <property type="match status" value="1"/>
</dbReference>
<dbReference type="PANTHER" id="PTHR43353">
    <property type="entry name" value="SUCCINATE-SEMIALDEHYDE DEHYDROGENASE, MITOCHONDRIAL"/>
    <property type="match status" value="1"/>
</dbReference>
<evidence type="ECO:0000256" key="4">
    <source>
        <dbReference type="RuleBase" id="RU003345"/>
    </source>
</evidence>
<evidence type="ECO:0000256" key="1">
    <source>
        <dbReference type="ARBA" id="ARBA00009986"/>
    </source>
</evidence>
<dbReference type="AlphaFoldDB" id="K5BKA8"/>
<sequence>MMHSGHTPPTITVRCPATGEVIGSVVETTAEEVAKRAAALRNAQPAWEALGSRGRSGYLLRWLDWLLDNERRLLTLVQRETGKSWADASLEMSVAIDVINYFTANAERFLADRRVRPAGLANAIRRLRVQVRPYQLVGLITPWNGPLGGPMMDVVGALVAGAAVLSKPSEVTPLTWQEVVRGWREEIEAPPILDIATGAGEVGAAVVDQVDMVMFTGSVRTGRAIAVRCAERLIPCSLELGGKDAMIVLADADLDRAARAAVWGGMTNSGQACIGVERVYVEAPVYDAFVNLVTEKVAALRQGMDEPGSYATDIGAMVTEAQLDIVAEHVADAVAKGARVLVGGERVDGNCYQPTVLVDVDHSMRCMREETFGPVLPIMRVADEDEAVRLANDSDYGLSSSVWTRDRARADRLSRRIEAGSVSINNALIATFQLPIPMGGWKNSGLGARFGGAQGVLKYCRQQSVVADRISLKSEPIWYPVVPVRARAMSRVVRFFGAHDWRRRLGIGKNPNPAHKRPGAQRAGGSL</sequence>
<feature type="domain" description="Aldehyde dehydrogenase" evidence="6">
    <location>
        <begin position="9"/>
        <end position="465"/>
    </location>
</feature>